<keyword evidence="9" id="KW-1185">Reference proteome</keyword>
<comment type="similarity">
    <text evidence="2 6">Belongs to the SURF1 family.</text>
</comment>
<evidence type="ECO:0000256" key="6">
    <source>
        <dbReference type="RuleBase" id="RU363076"/>
    </source>
</evidence>
<dbReference type="PANTHER" id="PTHR23427">
    <property type="entry name" value="SURFEIT LOCUS PROTEIN"/>
    <property type="match status" value="1"/>
</dbReference>
<evidence type="ECO:0000256" key="7">
    <source>
        <dbReference type="SAM" id="MobiDB-lite"/>
    </source>
</evidence>
<keyword evidence="4" id="KW-1133">Transmembrane helix</keyword>
<evidence type="ECO:0000256" key="2">
    <source>
        <dbReference type="ARBA" id="ARBA00007165"/>
    </source>
</evidence>
<reference evidence="8 9" key="1">
    <citation type="submission" date="2023-07" db="EMBL/GenBank/DDBJ databases">
        <title>Description of novel actinomycetes strains, isolated from tidal flat sediment.</title>
        <authorList>
            <person name="Lu C."/>
        </authorList>
    </citation>
    <scope>NUCLEOTIDE SEQUENCE [LARGE SCALE GENOMIC DNA]</scope>
    <source>
        <strain evidence="8 9">SYSU T00b441</strain>
    </source>
</reference>
<evidence type="ECO:0000313" key="9">
    <source>
        <dbReference type="Proteomes" id="UP001232536"/>
    </source>
</evidence>
<comment type="subcellular location">
    <subcellularLocation>
        <location evidence="6">Cell membrane</location>
        <topology evidence="6">Multi-pass membrane protein</topology>
    </subcellularLocation>
    <subcellularLocation>
        <location evidence="1">Membrane</location>
    </subcellularLocation>
</comment>
<gene>
    <name evidence="8" type="ORF">Q6348_00350</name>
</gene>
<sequence length="301" mass="31522">MGPTVRERLRAAARPRMIAVLAAFLIMAAVFARLGVWQLDRALSRGEARAQAAAERTERAAPVPLGSVLPPQTTFTSDLVGKHVTVTGTFESDQLLVTGRVVHGRTGALVLTPLRVAGTGAVLPVVQGWVSGVEDPAGTAPPPAGEVTVVGWLQVGEAAGRGGFPAGQTDAISPAELVNSWGGPIYTGYLVVDTIDGAPPAGMVALGPPGTTAGGVDWRNLGYALQWWLFGGFALALWWRMLGDEARERRAADAGDGGEPRPESDVRPEPHDDLGRAHPDGDRPERPDGVRPGPRDEAHSA</sequence>
<accession>A0ABT9D4Q4</accession>
<evidence type="ECO:0000313" key="8">
    <source>
        <dbReference type="EMBL" id="MDO8105646.1"/>
    </source>
</evidence>
<dbReference type="CDD" id="cd06662">
    <property type="entry name" value="SURF1"/>
    <property type="match status" value="1"/>
</dbReference>
<evidence type="ECO:0000256" key="5">
    <source>
        <dbReference type="ARBA" id="ARBA00023136"/>
    </source>
</evidence>
<dbReference type="PANTHER" id="PTHR23427:SF2">
    <property type="entry name" value="SURFEIT LOCUS PROTEIN 1"/>
    <property type="match status" value="1"/>
</dbReference>
<dbReference type="PROSITE" id="PS50895">
    <property type="entry name" value="SURF1"/>
    <property type="match status" value="1"/>
</dbReference>
<keyword evidence="6" id="KW-1003">Cell membrane</keyword>
<dbReference type="EMBL" id="JAUQYP010000001">
    <property type="protein sequence ID" value="MDO8105646.1"/>
    <property type="molecule type" value="Genomic_DNA"/>
</dbReference>
<feature type="region of interest" description="Disordered" evidence="7">
    <location>
        <begin position="250"/>
        <end position="301"/>
    </location>
</feature>
<protein>
    <recommendedName>
        <fullName evidence="6">SURF1-like protein</fullName>
    </recommendedName>
</protein>
<dbReference type="InterPro" id="IPR045214">
    <property type="entry name" value="Surf1/Surf4"/>
</dbReference>
<dbReference type="Proteomes" id="UP001232536">
    <property type="component" value="Unassembled WGS sequence"/>
</dbReference>
<comment type="caution">
    <text evidence="8">The sequence shown here is derived from an EMBL/GenBank/DDBJ whole genome shotgun (WGS) entry which is preliminary data.</text>
</comment>
<dbReference type="InterPro" id="IPR002994">
    <property type="entry name" value="Surf1/Shy1"/>
</dbReference>
<dbReference type="RefSeq" id="WP_304599355.1">
    <property type="nucleotide sequence ID" value="NZ_JAUQYP010000001.1"/>
</dbReference>
<evidence type="ECO:0000256" key="3">
    <source>
        <dbReference type="ARBA" id="ARBA00022692"/>
    </source>
</evidence>
<keyword evidence="3" id="KW-0812">Transmembrane</keyword>
<evidence type="ECO:0000256" key="1">
    <source>
        <dbReference type="ARBA" id="ARBA00004370"/>
    </source>
</evidence>
<name>A0ABT9D4Q4_9CELL</name>
<evidence type="ECO:0000256" key="4">
    <source>
        <dbReference type="ARBA" id="ARBA00022989"/>
    </source>
</evidence>
<dbReference type="Pfam" id="PF02104">
    <property type="entry name" value="SURF1"/>
    <property type="match status" value="1"/>
</dbReference>
<organism evidence="8 9">
    <name type="scientific">Actinotalea lenta</name>
    <dbReference type="NCBI Taxonomy" id="3064654"/>
    <lineage>
        <taxon>Bacteria</taxon>
        <taxon>Bacillati</taxon>
        <taxon>Actinomycetota</taxon>
        <taxon>Actinomycetes</taxon>
        <taxon>Micrococcales</taxon>
        <taxon>Cellulomonadaceae</taxon>
        <taxon>Actinotalea</taxon>
    </lineage>
</organism>
<keyword evidence="5" id="KW-0472">Membrane</keyword>
<proteinExistence type="inferred from homology"/>